<sequence length="309" mass="33610">MKAVDWRAAAEPTVAVPLMMNQAAAQLLSGECRSIYAAGGTLLRTQWEAGTAIYPEQIISLDRIPEMKGIQLTGQGLRVGASTTLSECEYHSLTAEYAPVLLEAIRQIAAPSIRNQATIGGNICYGVGDTLPALIAHQALLTIWEPEGMRRISVEEWLDRFTGGTRSQAEIIVEIFIPVMDSGLVCGEDEDECGETRMIQFFRKIGRREAFTPSLVTVAFRGVLEHGIWRSACCAAAGGAAPAVRLNRVEQVLIGNPYSIKQLGELSRHVLEDYHGFTDVFASADYRCRVAASLLAEGLYSGMSENEGK</sequence>
<dbReference type="SUPFAM" id="SSF56176">
    <property type="entry name" value="FAD-binding/transporter-associated domain-like"/>
    <property type="match status" value="1"/>
</dbReference>
<evidence type="ECO:0000259" key="4">
    <source>
        <dbReference type="PROSITE" id="PS51387"/>
    </source>
</evidence>
<comment type="caution">
    <text evidence="5">The sequence shown here is derived from an EMBL/GenBank/DDBJ whole genome shotgun (WGS) entry which is preliminary data.</text>
</comment>
<dbReference type="RefSeq" id="WP_305022783.1">
    <property type="nucleotide sequence ID" value="NZ_JAUQTB010000002.1"/>
</dbReference>
<name>A0ABT9C8K6_9BACL</name>
<keyword evidence="3" id="KW-0560">Oxidoreductase</keyword>
<evidence type="ECO:0000256" key="2">
    <source>
        <dbReference type="ARBA" id="ARBA00022827"/>
    </source>
</evidence>
<dbReference type="InterPro" id="IPR051312">
    <property type="entry name" value="Diverse_Substr_Oxidored"/>
</dbReference>
<dbReference type="InterPro" id="IPR036683">
    <property type="entry name" value="CO_DH_flav_C_dom_sf"/>
</dbReference>
<evidence type="ECO:0000256" key="1">
    <source>
        <dbReference type="ARBA" id="ARBA00022630"/>
    </source>
</evidence>
<keyword evidence="1" id="KW-0285">Flavoprotein</keyword>
<dbReference type="PANTHER" id="PTHR42659">
    <property type="entry name" value="XANTHINE DEHYDROGENASE SUBUNIT C-RELATED"/>
    <property type="match status" value="1"/>
</dbReference>
<dbReference type="Gene3D" id="3.30.390.50">
    <property type="entry name" value="CO dehydrogenase flavoprotein, C-terminal domain"/>
    <property type="match status" value="1"/>
</dbReference>
<dbReference type="InterPro" id="IPR016166">
    <property type="entry name" value="FAD-bd_PCMH"/>
</dbReference>
<evidence type="ECO:0000313" key="5">
    <source>
        <dbReference type="EMBL" id="MDO7905579.1"/>
    </source>
</evidence>
<dbReference type="EMBL" id="JAUQTB010000002">
    <property type="protein sequence ID" value="MDO7905579.1"/>
    <property type="molecule type" value="Genomic_DNA"/>
</dbReference>
<dbReference type="PROSITE" id="PS51387">
    <property type="entry name" value="FAD_PCMH"/>
    <property type="match status" value="1"/>
</dbReference>
<protein>
    <submittedName>
        <fullName evidence="5">FAD binding domain-containing protein</fullName>
    </submittedName>
</protein>
<dbReference type="InterPro" id="IPR016169">
    <property type="entry name" value="FAD-bd_PCMH_sub2"/>
</dbReference>
<dbReference type="Pfam" id="PF00941">
    <property type="entry name" value="FAD_binding_5"/>
    <property type="match status" value="1"/>
</dbReference>
<dbReference type="Proteomes" id="UP001240171">
    <property type="component" value="Unassembled WGS sequence"/>
</dbReference>
<feature type="domain" description="FAD-binding PCMH-type" evidence="4">
    <location>
        <begin position="7"/>
        <end position="182"/>
    </location>
</feature>
<evidence type="ECO:0000313" key="6">
    <source>
        <dbReference type="Proteomes" id="UP001240171"/>
    </source>
</evidence>
<dbReference type="SMART" id="SM01092">
    <property type="entry name" value="CO_deh_flav_C"/>
    <property type="match status" value="1"/>
</dbReference>
<dbReference type="InterPro" id="IPR036318">
    <property type="entry name" value="FAD-bd_PCMH-like_sf"/>
</dbReference>
<gene>
    <name evidence="5" type="ORF">Q5741_04035</name>
</gene>
<accession>A0ABT9C8K6</accession>
<evidence type="ECO:0000256" key="3">
    <source>
        <dbReference type="ARBA" id="ARBA00023002"/>
    </source>
</evidence>
<dbReference type="PANTHER" id="PTHR42659:SF2">
    <property type="entry name" value="XANTHINE DEHYDROGENASE SUBUNIT C-RELATED"/>
    <property type="match status" value="1"/>
</dbReference>
<keyword evidence="2" id="KW-0274">FAD</keyword>
<reference evidence="5 6" key="1">
    <citation type="submission" date="2023-07" db="EMBL/GenBank/DDBJ databases">
        <title>Paenibacillus sp. JX-17 nov. isolated from soil.</title>
        <authorList>
            <person name="Wan Y."/>
            <person name="Liu B."/>
        </authorList>
    </citation>
    <scope>NUCLEOTIDE SEQUENCE [LARGE SCALE GENOMIC DNA]</scope>
    <source>
        <strain evidence="5 6">JX-17</strain>
    </source>
</reference>
<dbReference type="Gene3D" id="3.30.465.10">
    <property type="match status" value="1"/>
</dbReference>
<keyword evidence="6" id="KW-1185">Reference proteome</keyword>
<dbReference type="SUPFAM" id="SSF55447">
    <property type="entry name" value="CO dehydrogenase flavoprotein C-terminal domain-like"/>
    <property type="match status" value="1"/>
</dbReference>
<dbReference type="Pfam" id="PF03450">
    <property type="entry name" value="CO_deh_flav_C"/>
    <property type="match status" value="1"/>
</dbReference>
<dbReference type="InterPro" id="IPR005107">
    <property type="entry name" value="CO_DH_flav_C"/>
</dbReference>
<proteinExistence type="predicted"/>
<organism evidence="5 6">
    <name type="scientific">Paenibacillus lacisoli</name>
    <dbReference type="NCBI Taxonomy" id="3064525"/>
    <lineage>
        <taxon>Bacteria</taxon>
        <taxon>Bacillati</taxon>
        <taxon>Bacillota</taxon>
        <taxon>Bacilli</taxon>
        <taxon>Bacillales</taxon>
        <taxon>Paenibacillaceae</taxon>
        <taxon>Paenibacillus</taxon>
    </lineage>
</organism>
<dbReference type="InterPro" id="IPR002346">
    <property type="entry name" value="Mopterin_DH_FAD-bd"/>
</dbReference>